<keyword evidence="2" id="KW-1185">Reference proteome</keyword>
<gene>
    <name evidence="3" type="primary">LOC102198892</name>
</gene>
<dbReference type="AlphaFoldDB" id="A0A9Y3S745"/>
<name>A0A9Y3S745_9CICH</name>
<dbReference type="Proteomes" id="UP000695023">
    <property type="component" value="Unplaced"/>
</dbReference>
<evidence type="ECO:0000313" key="3">
    <source>
        <dbReference type="RefSeq" id="XP_005755907.1"/>
    </source>
</evidence>
<evidence type="ECO:0000313" key="2">
    <source>
        <dbReference type="Proteomes" id="UP000695023"/>
    </source>
</evidence>
<evidence type="ECO:0000256" key="1">
    <source>
        <dbReference type="SAM" id="MobiDB-lite"/>
    </source>
</evidence>
<feature type="non-terminal residue" evidence="3">
    <location>
        <position position="132"/>
    </location>
</feature>
<dbReference type="PANTHER" id="PTHR13076">
    <property type="entry name" value="COILED-COIL AND C2 DOMAIN-CONTAINING PROTEIN 1-LIKE"/>
    <property type="match status" value="1"/>
</dbReference>
<reference evidence="3" key="1">
    <citation type="submission" date="2025-08" db="UniProtKB">
        <authorList>
            <consortium name="RefSeq"/>
        </authorList>
    </citation>
    <scope>IDENTIFICATION</scope>
</reference>
<dbReference type="RefSeq" id="XP_005755907.1">
    <property type="nucleotide sequence ID" value="XM_005755850.1"/>
</dbReference>
<protein>
    <submittedName>
        <fullName evidence="3">Coiled-coil and C2 domain-containing protein 1A-like</fullName>
    </submittedName>
</protein>
<dbReference type="GO" id="GO:0001227">
    <property type="term" value="F:DNA-binding transcription repressor activity, RNA polymerase II-specific"/>
    <property type="evidence" value="ECO:0007669"/>
    <property type="project" value="InterPro"/>
</dbReference>
<sequence>APSPQSKPRHGGNGRSSSDQPASPRSKPKHEASSRSGHSSSSPPQYKLHSFSLLNYDKERLERKITEYRKNKRETPSDLIHQHQEVTHRLQWQKAQLERASPAMLTEYENVLQRFVQGLSESVKKYSSQGNR</sequence>
<dbReference type="PANTHER" id="PTHR13076:SF8">
    <property type="entry name" value="COILED-COIL AND C2 DOMAIN-CONTAINING PROTEIN 1A"/>
    <property type="match status" value="1"/>
</dbReference>
<accession>A0A9Y3S745</accession>
<feature type="region of interest" description="Disordered" evidence="1">
    <location>
        <begin position="1"/>
        <end position="53"/>
    </location>
</feature>
<feature type="non-terminal residue" evidence="3">
    <location>
        <position position="1"/>
    </location>
</feature>
<organism evidence="2 3">
    <name type="scientific">Pundamilia nyererei</name>
    <dbReference type="NCBI Taxonomy" id="303518"/>
    <lineage>
        <taxon>Eukaryota</taxon>
        <taxon>Metazoa</taxon>
        <taxon>Chordata</taxon>
        <taxon>Craniata</taxon>
        <taxon>Vertebrata</taxon>
        <taxon>Euteleostomi</taxon>
        <taxon>Actinopterygii</taxon>
        <taxon>Neopterygii</taxon>
        <taxon>Teleostei</taxon>
        <taxon>Neoteleostei</taxon>
        <taxon>Acanthomorphata</taxon>
        <taxon>Ovalentaria</taxon>
        <taxon>Cichlomorphae</taxon>
        <taxon>Cichliformes</taxon>
        <taxon>Cichlidae</taxon>
        <taxon>African cichlids</taxon>
        <taxon>Pseudocrenilabrinae</taxon>
        <taxon>Haplochromini</taxon>
        <taxon>Pundamilia</taxon>
    </lineage>
</organism>
<proteinExistence type="predicted"/>
<dbReference type="InterPro" id="IPR039725">
    <property type="entry name" value="CC2D1A/B"/>
</dbReference>
<dbReference type="GeneID" id="102198892"/>